<protein>
    <recommendedName>
        <fullName evidence="4">Carboxypeptidase regulatory-like domain-containing protein</fullName>
    </recommendedName>
</protein>
<feature type="chain" id="PRO_5037928686" description="Carboxypeptidase regulatory-like domain-containing protein" evidence="1">
    <location>
        <begin position="20"/>
        <end position="551"/>
    </location>
</feature>
<dbReference type="PROSITE" id="PS51257">
    <property type="entry name" value="PROKAR_LIPOPROTEIN"/>
    <property type="match status" value="1"/>
</dbReference>
<evidence type="ECO:0000313" key="3">
    <source>
        <dbReference type="Proteomes" id="UP000653472"/>
    </source>
</evidence>
<organism evidence="2 3">
    <name type="scientific">Solimonas marina</name>
    <dbReference type="NCBI Taxonomy" id="2714601"/>
    <lineage>
        <taxon>Bacteria</taxon>
        <taxon>Pseudomonadati</taxon>
        <taxon>Pseudomonadota</taxon>
        <taxon>Gammaproteobacteria</taxon>
        <taxon>Nevskiales</taxon>
        <taxon>Nevskiaceae</taxon>
        <taxon>Solimonas</taxon>
    </lineage>
</organism>
<proteinExistence type="predicted"/>
<dbReference type="Pfam" id="PF13620">
    <property type="entry name" value="CarboxypepD_reg"/>
    <property type="match status" value="1"/>
</dbReference>
<evidence type="ECO:0000256" key="1">
    <source>
        <dbReference type="SAM" id="SignalP"/>
    </source>
</evidence>
<accession>A0A969WAM8</accession>
<gene>
    <name evidence="2" type="ORF">G7Y82_15245</name>
</gene>
<keyword evidence="1" id="KW-0732">Signal</keyword>
<dbReference type="Proteomes" id="UP000653472">
    <property type="component" value="Unassembled WGS sequence"/>
</dbReference>
<reference evidence="2" key="1">
    <citation type="submission" date="2020-03" db="EMBL/GenBank/DDBJ databases">
        <title>Solimonas marina sp. nov., isolated from deep seawater of the Pacific Ocean.</title>
        <authorList>
            <person name="Liu X."/>
            <person name="Lai Q."/>
            <person name="Sun F."/>
            <person name="Gai Y."/>
            <person name="Li G."/>
            <person name="Shao Z."/>
        </authorList>
    </citation>
    <scope>NUCLEOTIDE SEQUENCE</scope>
    <source>
        <strain evidence="2">C16B3</strain>
    </source>
</reference>
<evidence type="ECO:0008006" key="4">
    <source>
        <dbReference type="Google" id="ProtNLM"/>
    </source>
</evidence>
<dbReference type="Gene3D" id="2.60.40.1120">
    <property type="entry name" value="Carboxypeptidase-like, regulatory domain"/>
    <property type="match status" value="1"/>
</dbReference>
<dbReference type="SUPFAM" id="SSF49464">
    <property type="entry name" value="Carboxypeptidase regulatory domain-like"/>
    <property type="match status" value="2"/>
</dbReference>
<dbReference type="InterPro" id="IPR008969">
    <property type="entry name" value="CarboxyPept-like_regulatory"/>
</dbReference>
<dbReference type="RefSeq" id="WP_168148998.1">
    <property type="nucleotide sequence ID" value="NZ_JAAVXB010000009.1"/>
</dbReference>
<evidence type="ECO:0000313" key="2">
    <source>
        <dbReference type="EMBL" id="NKF23672.1"/>
    </source>
</evidence>
<keyword evidence="3" id="KW-1185">Reference proteome</keyword>
<comment type="caution">
    <text evidence="2">The sequence shown here is derived from an EMBL/GenBank/DDBJ whole genome shotgun (WGS) entry which is preliminary data.</text>
</comment>
<dbReference type="EMBL" id="JAAVXB010000009">
    <property type="protein sequence ID" value="NKF23672.1"/>
    <property type="molecule type" value="Genomic_DNA"/>
</dbReference>
<dbReference type="AlphaFoldDB" id="A0A969WAM8"/>
<sequence length="551" mass="57420">MNMKVLGILLLGGILTACGGGSGGNDGGTPTQQKYTINGTISNYYSGEPLTGATVILSTLQDGAPHVVAQTQTSDDGSYTLQGSDRTNRLVLTARSPGFGAQSKNLPIPSENATISVDERLLPAQLSSDFDPTAASDLSIGGMNVVSLPANAFVDADGQAPSGNVSANVTVIDPSADASVMPGDYQTVDTAGGGVQQIESFGALDASFTDADGQALQLADGASATLRIPLAASVDPGSAAATIPLYYFDESSGYWVEEGTATLTQTDAGWAYVGTVSHFTTWNADQVYNTVNISGCVQDADGQMLSDVSVSSFGQDYNGSATTRSDADGNFSVAARVNSQVLISGTSSTQSQTITVETGDSDQTLQQCLILAPSAATIKLTWGENPRDLDSHLTGPSDVDGSDGMFHIYYGNKSEIIDGTLISLDVDDTQSFGPEIITIPRFPLPGTYHYYVNLYAGSSTIAASPARVELNLQGQVRVFSPDAASGDPSAPYWHVFDLIVADDGTVTTTVVQQFSDSETLPSANAVTAAASKRQARPAIAESYVLRKYYSR</sequence>
<feature type="signal peptide" evidence="1">
    <location>
        <begin position="1"/>
        <end position="19"/>
    </location>
</feature>
<name>A0A969WAM8_9GAMM</name>